<protein>
    <submittedName>
        <fullName evidence="2">Uncharacterized protein</fullName>
    </submittedName>
</protein>
<dbReference type="AlphaFoldDB" id="A0A1W0E2K9"/>
<feature type="transmembrane region" description="Helical" evidence="1">
    <location>
        <begin position="142"/>
        <end position="161"/>
    </location>
</feature>
<organism evidence="2 3">
    <name type="scientific">Ecytonucleospora hepatopenaei</name>
    <dbReference type="NCBI Taxonomy" id="646526"/>
    <lineage>
        <taxon>Eukaryota</taxon>
        <taxon>Fungi</taxon>
        <taxon>Fungi incertae sedis</taxon>
        <taxon>Microsporidia</taxon>
        <taxon>Enterocytozoonidae</taxon>
        <taxon>Ecytonucleospora</taxon>
    </lineage>
</organism>
<keyword evidence="3" id="KW-1185">Reference proteome</keyword>
<accession>A0A1W0E2K9</accession>
<dbReference type="Proteomes" id="UP000192758">
    <property type="component" value="Unassembled WGS sequence"/>
</dbReference>
<dbReference type="EMBL" id="MNPJ01000033">
    <property type="protein sequence ID" value="OQS53464.1"/>
    <property type="molecule type" value="Genomic_DNA"/>
</dbReference>
<sequence length="171" mass="20891">MNKKFSYLVQTCNKHYRGQIHTRKHCYGWYRRDGNTRRWVLVTRAAETRKCCLFKCRIKPYIHASLPRAFARLYASNNNQNITNNNNFLTKNISFFNVKFIKIKLTSLTRRVKIFQKLKFFKKINDKNYNHFERRVKIVQKIFLLNIINFIFFKIVLYKMLDLYAHLRKIP</sequence>
<reference evidence="2 3" key="1">
    <citation type="journal article" date="2017" name="Environ. Microbiol.">
        <title>Decay of the glycolytic pathway and adaptation to intranuclear parasitism within Enterocytozoonidae microsporidia.</title>
        <authorList>
            <person name="Wiredu Boakye D."/>
            <person name="Jaroenlak P."/>
            <person name="Prachumwat A."/>
            <person name="Williams T.A."/>
            <person name="Bateman K.S."/>
            <person name="Itsathitphaisarn O."/>
            <person name="Sritunyalucksana K."/>
            <person name="Paszkiewicz K.H."/>
            <person name="Moore K.A."/>
            <person name="Stentiford G.D."/>
            <person name="Williams B.A."/>
        </authorList>
    </citation>
    <scope>NUCLEOTIDE SEQUENCE [LARGE SCALE GENOMIC DNA]</scope>
    <source>
        <strain evidence="2 3">TH1</strain>
    </source>
</reference>
<gene>
    <name evidence="2" type="ORF">EHP00_2501</name>
</gene>
<proteinExistence type="predicted"/>
<comment type="caution">
    <text evidence="2">The sequence shown here is derived from an EMBL/GenBank/DDBJ whole genome shotgun (WGS) entry which is preliminary data.</text>
</comment>
<keyword evidence="1" id="KW-0812">Transmembrane</keyword>
<name>A0A1W0E2K9_9MICR</name>
<keyword evidence="1" id="KW-1133">Transmembrane helix</keyword>
<evidence type="ECO:0000256" key="1">
    <source>
        <dbReference type="SAM" id="Phobius"/>
    </source>
</evidence>
<evidence type="ECO:0000313" key="2">
    <source>
        <dbReference type="EMBL" id="OQS53464.1"/>
    </source>
</evidence>
<dbReference type="VEuPathDB" id="MicrosporidiaDB:EHP00_2501"/>
<evidence type="ECO:0000313" key="3">
    <source>
        <dbReference type="Proteomes" id="UP000192758"/>
    </source>
</evidence>
<keyword evidence="1" id="KW-0472">Membrane</keyword>